<protein>
    <submittedName>
        <fullName evidence="1">Uncharacterized protein</fullName>
    </submittedName>
</protein>
<accession>A0A0A9E5Z7</accession>
<organism evidence="1">
    <name type="scientific">Arundo donax</name>
    <name type="common">Giant reed</name>
    <name type="synonym">Donax arundinaceus</name>
    <dbReference type="NCBI Taxonomy" id="35708"/>
    <lineage>
        <taxon>Eukaryota</taxon>
        <taxon>Viridiplantae</taxon>
        <taxon>Streptophyta</taxon>
        <taxon>Embryophyta</taxon>
        <taxon>Tracheophyta</taxon>
        <taxon>Spermatophyta</taxon>
        <taxon>Magnoliopsida</taxon>
        <taxon>Liliopsida</taxon>
        <taxon>Poales</taxon>
        <taxon>Poaceae</taxon>
        <taxon>PACMAD clade</taxon>
        <taxon>Arundinoideae</taxon>
        <taxon>Arundineae</taxon>
        <taxon>Arundo</taxon>
    </lineage>
</organism>
<proteinExistence type="predicted"/>
<reference evidence="1" key="2">
    <citation type="journal article" date="2015" name="Data Brief">
        <title>Shoot transcriptome of the giant reed, Arundo donax.</title>
        <authorList>
            <person name="Barrero R.A."/>
            <person name="Guerrero F.D."/>
            <person name="Moolhuijzen P."/>
            <person name="Goolsby J.A."/>
            <person name="Tidwell J."/>
            <person name="Bellgard S.E."/>
            <person name="Bellgard M.I."/>
        </authorList>
    </citation>
    <scope>NUCLEOTIDE SEQUENCE</scope>
    <source>
        <tissue evidence="1">Shoot tissue taken approximately 20 cm above the soil surface</tissue>
    </source>
</reference>
<name>A0A0A9E5Z7_ARUDO</name>
<dbReference type="AlphaFoldDB" id="A0A0A9E5Z7"/>
<sequence>MLSCWGNATFRLHNAVVIATFINKSNTAACCENPNKGYMIRLDTQASHPGK</sequence>
<evidence type="ECO:0000313" key="1">
    <source>
        <dbReference type="EMBL" id="JAD93320.1"/>
    </source>
</evidence>
<dbReference type="EMBL" id="GBRH01204575">
    <property type="protein sequence ID" value="JAD93320.1"/>
    <property type="molecule type" value="Transcribed_RNA"/>
</dbReference>
<reference evidence="1" key="1">
    <citation type="submission" date="2014-09" db="EMBL/GenBank/DDBJ databases">
        <authorList>
            <person name="Magalhaes I.L.F."/>
            <person name="Oliveira U."/>
            <person name="Santos F.R."/>
            <person name="Vidigal T.H.D.A."/>
            <person name="Brescovit A.D."/>
            <person name="Santos A.J."/>
        </authorList>
    </citation>
    <scope>NUCLEOTIDE SEQUENCE</scope>
    <source>
        <tissue evidence="1">Shoot tissue taken approximately 20 cm above the soil surface</tissue>
    </source>
</reference>